<dbReference type="InterPro" id="IPR045670">
    <property type="entry name" value="DUF5916"/>
</dbReference>
<accession>A0ABY5YC27</accession>
<dbReference type="EMBL" id="CP104205">
    <property type="protein sequence ID" value="UWX56479.1"/>
    <property type="molecule type" value="Genomic_DNA"/>
</dbReference>
<evidence type="ECO:0000259" key="1">
    <source>
        <dbReference type="Pfam" id="PF19313"/>
    </source>
</evidence>
<dbReference type="Gene3D" id="2.60.40.1190">
    <property type="match status" value="1"/>
</dbReference>
<evidence type="ECO:0000313" key="3">
    <source>
        <dbReference type="Proteomes" id="UP001059209"/>
    </source>
</evidence>
<dbReference type="SUPFAM" id="SSF49344">
    <property type="entry name" value="CBD9-like"/>
    <property type="match status" value="1"/>
</dbReference>
<dbReference type="Pfam" id="PF19313">
    <property type="entry name" value="DUF5916"/>
    <property type="match status" value="1"/>
</dbReference>
<sequence>METEPVVDGEIRNEPLWESVPLAPDLIQIKPSYGAPVSEKTEIRVAYSNTTFYVAVVCYDTEPNKIVVSDSRRDADLGDDDSFLFIVDTYNDQQNGFLFGTNAQGMEYDAQINNEGKGSLNANRQQGGVIGGTNINWDATWSVKTQLGDYGWSAEFAIPLRSLRFAAGEAKTWGLNFQRNISKNTEIAYWTSLPLGFDLKRLALAGKLTGLNLKNPGNLKLIPYALVRGINDQSVSPSEQELDAEVGMDVKYSITPSLTLDLTYNTDFAQVEVDDQQVNLDRFNLFFPVKTGFFPRKCRSVFGR</sequence>
<feature type="domain" description="DUF5916" evidence="1">
    <location>
        <begin position="218"/>
        <end position="294"/>
    </location>
</feature>
<organism evidence="2 3">
    <name type="scientific">Maribacter litopenaei</name>
    <dbReference type="NCBI Taxonomy" id="2976127"/>
    <lineage>
        <taxon>Bacteria</taxon>
        <taxon>Pseudomonadati</taxon>
        <taxon>Bacteroidota</taxon>
        <taxon>Flavobacteriia</taxon>
        <taxon>Flavobacteriales</taxon>
        <taxon>Flavobacteriaceae</taxon>
        <taxon>Maribacter</taxon>
    </lineage>
</organism>
<dbReference type="RefSeq" id="WP_260575114.1">
    <property type="nucleotide sequence ID" value="NZ_CP104205.1"/>
</dbReference>
<proteinExistence type="predicted"/>
<gene>
    <name evidence="2" type="ORF">NYZ99_09990</name>
</gene>
<reference evidence="2" key="1">
    <citation type="submission" date="2022-09" db="EMBL/GenBank/DDBJ databases">
        <title>Maribacter litopenaei sp. nov., isolated from the intestinal tract of the Pacific White Shrimp, Litopenaeus vannamei.</title>
        <authorList>
            <person name="Kim S.Y."/>
            <person name="Hwang C.Y."/>
        </authorList>
    </citation>
    <scope>NUCLEOTIDE SEQUENCE</scope>
    <source>
        <strain evidence="2">HL-LV01</strain>
    </source>
</reference>
<dbReference type="CDD" id="cd09618">
    <property type="entry name" value="CBM9_like_2"/>
    <property type="match status" value="1"/>
</dbReference>
<keyword evidence="3" id="KW-1185">Reference proteome</keyword>
<evidence type="ECO:0000313" key="2">
    <source>
        <dbReference type="EMBL" id="UWX56479.1"/>
    </source>
</evidence>
<name>A0ABY5YC27_9FLAO</name>
<dbReference type="Proteomes" id="UP001059209">
    <property type="component" value="Chromosome"/>
</dbReference>
<protein>
    <submittedName>
        <fullName evidence="2">Carbohydrate binding family 9 domain-containing protein</fullName>
    </submittedName>
</protein>